<gene>
    <name evidence="2" type="ORF">MasN3_03100</name>
</gene>
<keyword evidence="1" id="KW-0732">Signal</keyword>
<evidence type="ECO:0000313" key="2">
    <source>
        <dbReference type="EMBL" id="BDT56816.1"/>
    </source>
</evidence>
<name>A0ABM8C0X3_9BURK</name>
<evidence type="ECO:0000313" key="3">
    <source>
        <dbReference type="Proteomes" id="UP001163336"/>
    </source>
</evidence>
<dbReference type="Proteomes" id="UP001163336">
    <property type="component" value="Chromosome"/>
</dbReference>
<feature type="signal peptide" evidence="1">
    <location>
        <begin position="1"/>
        <end position="22"/>
    </location>
</feature>
<evidence type="ECO:0000256" key="1">
    <source>
        <dbReference type="SAM" id="SignalP"/>
    </source>
</evidence>
<protein>
    <recommendedName>
        <fullName evidence="4">Extracellular repeat, HAF family</fullName>
    </recommendedName>
</protein>
<dbReference type="RefSeq" id="WP_281911715.1">
    <property type="nucleotide sequence ID" value="NZ_AP026966.1"/>
</dbReference>
<feature type="chain" id="PRO_5046962087" description="Extracellular repeat, HAF family" evidence="1">
    <location>
        <begin position="23"/>
        <end position="192"/>
    </location>
</feature>
<accession>A0ABM8C0X3</accession>
<keyword evidence="3" id="KW-1185">Reference proteome</keyword>
<dbReference type="NCBIfam" id="TIGR02913">
    <property type="entry name" value="HAF_rpt"/>
    <property type="match status" value="2"/>
</dbReference>
<organism evidence="2 3">
    <name type="scientific">Massilia varians</name>
    <dbReference type="NCBI Taxonomy" id="457921"/>
    <lineage>
        <taxon>Bacteria</taxon>
        <taxon>Pseudomonadati</taxon>
        <taxon>Pseudomonadota</taxon>
        <taxon>Betaproteobacteria</taxon>
        <taxon>Burkholderiales</taxon>
        <taxon>Oxalobacteraceae</taxon>
        <taxon>Telluria group</taxon>
        <taxon>Massilia</taxon>
    </lineage>
</organism>
<sequence>MRHSLLALVLSSSLAAPLAAHSQPYYTMTFLPPDTTPHAIDASGRIVGVGADGRGFLWARGVITRLGTLGGNGSAAAAIGANAQVAGSSEAKNGVSHAFVYQGGVLRDLGMLNGRPSFGTAINASGQVAGYALDRNGNDRGFVVSGGKMSAIGSLGSGVARATGINDARQIAAHACTVYGECRAVLLEPATD</sequence>
<reference evidence="2" key="1">
    <citation type="submission" date="2022-11" db="EMBL/GenBank/DDBJ databases">
        <title>Isolation and characterization of PLA-degrading bacterium Massilia sp. from Antarctic soil.</title>
        <authorList>
            <person name="Sato K."/>
            <person name="Gomez-Fuentes C."/>
            <person name="Ahmad S.A."/>
            <person name="Zulkharnain A."/>
        </authorList>
    </citation>
    <scope>NUCLEOTIDE SEQUENCE</scope>
    <source>
        <strain evidence="2">N-3</strain>
    </source>
</reference>
<dbReference type="EMBL" id="AP026966">
    <property type="protein sequence ID" value="BDT56816.1"/>
    <property type="molecule type" value="Genomic_DNA"/>
</dbReference>
<dbReference type="InterPro" id="IPR014262">
    <property type="entry name" value="HAF_rpt"/>
</dbReference>
<evidence type="ECO:0008006" key="4">
    <source>
        <dbReference type="Google" id="ProtNLM"/>
    </source>
</evidence>
<proteinExistence type="predicted"/>